<dbReference type="SUPFAM" id="SSF55347">
    <property type="entry name" value="Glyceraldehyde-3-phosphate dehydrogenase-like, C-terminal domain"/>
    <property type="match status" value="1"/>
</dbReference>
<evidence type="ECO:0000313" key="6">
    <source>
        <dbReference type="Proteomes" id="UP001152747"/>
    </source>
</evidence>
<dbReference type="PANTHER" id="PTHR31873">
    <property type="entry name" value="L-ASPARTATE DEHYDROGENASE-RELATED"/>
    <property type="match status" value="1"/>
</dbReference>
<dbReference type="GO" id="GO:0050661">
    <property type="term" value="F:NADP binding"/>
    <property type="evidence" value="ECO:0007669"/>
    <property type="project" value="InterPro"/>
</dbReference>
<dbReference type="OrthoDB" id="4310724at2759"/>
<comment type="caution">
    <text evidence="5">The sequence shown here is derived from an EMBL/GenBank/DDBJ whole genome shotgun (WGS) entry which is preliminary data.</text>
</comment>
<dbReference type="PANTHER" id="PTHR31873:SF6">
    <property type="entry name" value="ASPARTATE DEHYDROGENASE DOMAIN-CONTAINING PROTEIN"/>
    <property type="match status" value="1"/>
</dbReference>
<dbReference type="EMBL" id="CANHGI010000003">
    <property type="protein sequence ID" value="CAI5445981.1"/>
    <property type="molecule type" value="Genomic_DNA"/>
</dbReference>
<dbReference type="PIRSF" id="PIRSF005227">
    <property type="entry name" value="Asp_dh_NAD_syn"/>
    <property type="match status" value="1"/>
</dbReference>
<evidence type="ECO:0000259" key="3">
    <source>
        <dbReference type="Pfam" id="PF01958"/>
    </source>
</evidence>
<evidence type="ECO:0000256" key="2">
    <source>
        <dbReference type="ARBA" id="ARBA00020169"/>
    </source>
</evidence>
<gene>
    <name evidence="5" type="ORF">CAMP_LOCUS8618</name>
</gene>
<name>A0A9P1IJ08_9PELO</name>
<feature type="domain" description="Aspartate/homoserine dehydrogenase NAD-binding" evidence="4">
    <location>
        <begin position="8"/>
        <end position="113"/>
    </location>
</feature>
<evidence type="ECO:0000313" key="5">
    <source>
        <dbReference type="EMBL" id="CAI5445981.1"/>
    </source>
</evidence>
<dbReference type="SUPFAM" id="SSF51735">
    <property type="entry name" value="NAD(P)-binding Rossmann-fold domains"/>
    <property type="match status" value="1"/>
</dbReference>
<dbReference type="InterPro" id="IPR002811">
    <property type="entry name" value="Asp_DH"/>
</dbReference>
<dbReference type="Pfam" id="PF03447">
    <property type="entry name" value="NAD_binding_3"/>
    <property type="match status" value="1"/>
</dbReference>
<dbReference type="Gene3D" id="3.30.360.10">
    <property type="entry name" value="Dihydrodipicolinate Reductase, domain 2"/>
    <property type="match status" value="1"/>
</dbReference>
<dbReference type="GO" id="GO:0009435">
    <property type="term" value="P:NAD+ biosynthetic process"/>
    <property type="evidence" value="ECO:0007669"/>
    <property type="project" value="InterPro"/>
</dbReference>
<comment type="similarity">
    <text evidence="1">Belongs to the L-aspartate dehydrogenase family.</text>
</comment>
<keyword evidence="6" id="KW-1185">Reference proteome</keyword>
<proteinExistence type="inferred from homology"/>
<dbReference type="Proteomes" id="UP001152747">
    <property type="component" value="Unassembled WGS sequence"/>
</dbReference>
<accession>A0A9P1IJ08</accession>
<dbReference type="AlphaFoldDB" id="A0A9P1IJ08"/>
<dbReference type="Gene3D" id="3.40.50.720">
    <property type="entry name" value="NAD(P)-binding Rossmann-like Domain"/>
    <property type="match status" value="1"/>
</dbReference>
<protein>
    <recommendedName>
        <fullName evidence="2">Aspartate dehydrogenase domain-containing protein</fullName>
    </recommendedName>
</protein>
<dbReference type="InterPro" id="IPR005106">
    <property type="entry name" value="Asp/hSer_DH_NAD-bd"/>
</dbReference>
<evidence type="ECO:0000259" key="4">
    <source>
        <dbReference type="Pfam" id="PF03447"/>
    </source>
</evidence>
<dbReference type="Pfam" id="PF01958">
    <property type="entry name" value="Asp_DH_C"/>
    <property type="match status" value="1"/>
</dbReference>
<dbReference type="InterPro" id="IPR011182">
    <property type="entry name" value="L-Asp_DH"/>
</dbReference>
<evidence type="ECO:0000256" key="1">
    <source>
        <dbReference type="ARBA" id="ARBA00008331"/>
    </source>
</evidence>
<feature type="domain" description="Aspartate dehydrogenase" evidence="3">
    <location>
        <begin position="164"/>
        <end position="248"/>
    </location>
</feature>
<organism evidence="5 6">
    <name type="scientific">Caenorhabditis angaria</name>
    <dbReference type="NCBI Taxonomy" id="860376"/>
    <lineage>
        <taxon>Eukaryota</taxon>
        <taxon>Metazoa</taxon>
        <taxon>Ecdysozoa</taxon>
        <taxon>Nematoda</taxon>
        <taxon>Chromadorea</taxon>
        <taxon>Rhabditida</taxon>
        <taxon>Rhabditina</taxon>
        <taxon>Rhabditomorpha</taxon>
        <taxon>Rhabditoidea</taxon>
        <taxon>Rhabditidae</taxon>
        <taxon>Peloderinae</taxon>
        <taxon>Caenorhabditis</taxon>
    </lineage>
</organism>
<dbReference type="GO" id="GO:0033735">
    <property type="term" value="F:aspartate dehydrogenase [NAD(P)+] activity"/>
    <property type="evidence" value="ECO:0007669"/>
    <property type="project" value="InterPro"/>
</dbReference>
<sequence>MVRVAIIGYGHLGKFLIEKLRLEPDFEIVKIWNRTKSEENEEVQTLDTINASNLSNIDLVIEVAHPKIIHDYGQLILENCDLFIGSPTCLADQKLFDNLKSVGTKFNRKILVPSGAFWGANDIQKMAEVGTLKNLTVTMIKHPSSFKLGSPLFEKNEEAKLKKEEATVLYEGSVRGLCPLAPNNVNTMAGGAIAASNLGFDGVTAKLISDPKMTDWHVVEVLAEGPDGFQVLTTRKNPAKPGAVTGQLTYFSFLSSIKGI</sequence>
<dbReference type="InterPro" id="IPR036291">
    <property type="entry name" value="NAD(P)-bd_dom_sf"/>
</dbReference>
<reference evidence="5" key="1">
    <citation type="submission" date="2022-11" db="EMBL/GenBank/DDBJ databases">
        <authorList>
            <person name="Kikuchi T."/>
        </authorList>
    </citation>
    <scope>NUCLEOTIDE SEQUENCE</scope>
    <source>
        <strain evidence="5">PS1010</strain>
    </source>
</reference>